<organism evidence="1 2">
    <name type="scientific">Rhizoctonia solani</name>
    <dbReference type="NCBI Taxonomy" id="456999"/>
    <lineage>
        <taxon>Eukaryota</taxon>
        <taxon>Fungi</taxon>
        <taxon>Dikarya</taxon>
        <taxon>Basidiomycota</taxon>
        <taxon>Agaricomycotina</taxon>
        <taxon>Agaricomycetes</taxon>
        <taxon>Cantharellales</taxon>
        <taxon>Ceratobasidiaceae</taxon>
        <taxon>Rhizoctonia</taxon>
    </lineage>
</organism>
<feature type="non-terminal residue" evidence="1">
    <location>
        <position position="1"/>
    </location>
</feature>
<gene>
    <name evidence="1" type="ORF">RDB_LOCUS115600</name>
</gene>
<dbReference type="Proteomes" id="UP000663843">
    <property type="component" value="Unassembled WGS sequence"/>
</dbReference>
<sequence>MQTISQLGSDDNTAPAVALSSLETALVLAQDQATIHHLANPAVISGCIRLIQAAINQSPGVISLFSHEYGYLCFRLLSVALDTCLLREWGLIHKLRRTCDLCHSLSPRFVASTELGLALADNLNKLESKADS</sequence>
<accession>A0A8H3H2P0</accession>
<protein>
    <submittedName>
        <fullName evidence="1">Uncharacterized protein</fullName>
    </submittedName>
</protein>
<reference evidence="1" key="1">
    <citation type="submission" date="2021-01" db="EMBL/GenBank/DDBJ databases">
        <authorList>
            <person name="Kaushik A."/>
        </authorList>
    </citation>
    <scope>NUCLEOTIDE SEQUENCE</scope>
    <source>
        <strain evidence="1">AG2-2IIIB</strain>
    </source>
</reference>
<dbReference type="EMBL" id="CAJMWT010003797">
    <property type="protein sequence ID" value="CAE6479027.1"/>
    <property type="molecule type" value="Genomic_DNA"/>
</dbReference>
<comment type="caution">
    <text evidence="1">The sequence shown here is derived from an EMBL/GenBank/DDBJ whole genome shotgun (WGS) entry which is preliminary data.</text>
</comment>
<evidence type="ECO:0000313" key="1">
    <source>
        <dbReference type="EMBL" id="CAE6479027.1"/>
    </source>
</evidence>
<name>A0A8H3H2P0_9AGAM</name>
<dbReference type="AlphaFoldDB" id="A0A8H3H2P0"/>
<evidence type="ECO:0000313" key="2">
    <source>
        <dbReference type="Proteomes" id="UP000663843"/>
    </source>
</evidence>
<proteinExistence type="predicted"/>